<dbReference type="STRING" id="1314782.A0A165RG35"/>
<dbReference type="CDD" id="cd00200">
    <property type="entry name" value="WD40"/>
    <property type="match status" value="1"/>
</dbReference>
<dbReference type="EMBL" id="KV425582">
    <property type="protein sequence ID" value="KZT23758.1"/>
    <property type="molecule type" value="Genomic_DNA"/>
</dbReference>
<dbReference type="AlphaFoldDB" id="A0A165RG35"/>
<reference evidence="6 7" key="1">
    <citation type="journal article" date="2016" name="Mol. Biol. Evol.">
        <title>Comparative Genomics of Early-Diverging Mushroom-Forming Fungi Provides Insights into the Origins of Lignocellulose Decay Capabilities.</title>
        <authorList>
            <person name="Nagy L.G."/>
            <person name="Riley R."/>
            <person name="Tritt A."/>
            <person name="Adam C."/>
            <person name="Daum C."/>
            <person name="Floudas D."/>
            <person name="Sun H."/>
            <person name="Yadav J.S."/>
            <person name="Pangilinan J."/>
            <person name="Larsson K.H."/>
            <person name="Matsuura K."/>
            <person name="Barry K."/>
            <person name="Labutti K."/>
            <person name="Kuo R."/>
            <person name="Ohm R.A."/>
            <person name="Bhattacharya S.S."/>
            <person name="Shirouzu T."/>
            <person name="Yoshinaga Y."/>
            <person name="Martin F.M."/>
            <person name="Grigoriev I.V."/>
            <person name="Hibbett D.S."/>
        </authorList>
    </citation>
    <scope>NUCLEOTIDE SEQUENCE [LARGE SCALE GENOMIC DNA]</scope>
    <source>
        <strain evidence="6 7">HHB14362 ss-1</strain>
    </source>
</reference>
<dbReference type="Proteomes" id="UP000076761">
    <property type="component" value="Unassembled WGS sequence"/>
</dbReference>
<feature type="repeat" description="WD" evidence="3">
    <location>
        <begin position="291"/>
        <end position="333"/>
    </location>
</feature>
<feature type="compositionally biased region" description="Acidic residues" evidence="5">
    <location>
        <begin position="385"/>
        <end position="396"/>
    </location>
</feature>
<feature type="region of interest" description="Disordered" evidence="5">
    <location>
        <begin position="385"/>
        <end position="413"/>
    </location>
</feature>
<feature type="region of interest" description="Disordered" evidence="5">
    <location>
        <begin position="1"/>
        <end position="26"/>
    </location>
</feature>
<dbReference type="Gene3D" id="6.10.280.220">
    <property type="match status" value="1"/>
</dbReference>
<feature type="compositionally biased region" description="Low complexity" evidence="5">
    <location>
        <begin position="255"/>
        <end position="265"/>
    </location>
</feature>
<dbReference type="InterPro" id="IPR050349">
    <property type="entry name" value="WD_LIS1/nudF_dynein_reg"/>
</dbReference>
<dbReference type="PRINTS" id="PR00320">
    <property type="entry name" value="GPROTEINBRPT"/>
</dbReference>
<feature type="region of interest" description="Disordered" evidence="5">
    <location>
        <begin position="247"/>
        <end position="285"/>
    </location>
</feature>
<dbReference type="PROSITE" id="PS00678">
    <property type="entry name" value="WD_REPEATS_1"/>
    <property type="match status" value="3"/>
</dbReference>
<proteinExistence type="predicted"/>
<dbReference type="InterPro" id="IPR036322">
    <property type="entry name" value="WD40_repeat_dom_sf"/>
</dbReference>
<dbReference type="SMART" id="SM00320">
    <property type="entry name" value="WD40"/>
    <property type="match status" value="7"/>
</dbReference>
<evidence type="ECO:0000256" key="3">
    <source>
        <dbReference type="PROSITE-ProRule" id="PRU00221"/>
    </source>
</evidence>
<feature type="repeat" description="WD" evidence="3">
    <location>
        <begin position="426"/>
        <end position="465"/>
    </location>
</feature>
<evidence type="ECO:0000256" key="2">
    <source>
        <dbReference type="ARBA" id="ARBA00022737"/>
    </source>
</evidence>
<gene>
    <name evidence="6" type="ORF">NEOLEDRAFT_1157101</name>
</gene>
<sequence length="662" mass="73044">MTPRMMNAAATVSSRSKPNIREKSSYSSHSLDFATLGRAPMRMSLGGRRITSRDLQIVEATEELLDAEVPEPEGVANDVSLLRGFNATIPSAEKSRSRRRQTRNVEVGEKLGLRRLGMSARGLLTEEEDHDSNHESQSVVSEEDMVVVGGRSRKERGRGRRRGRESLTAGKKLGLEELRRQSDEIKRDKENLHVKSTLINNEIVEITNKIETLDKIRQKLEHDLLKLQEDDLELDDELEGVREQLELEAGARGNSQRPSSQVPQSSRRRKGPAFLPSEHDELPPGVAFMSLDSHQTPITALDFSEPYGTLVTASQEDSQPRVWDLLTGEEIGRLRGHRGAVKCVQVEDNVCLTGGEDGAVRLWDLGRVDEEDDWEGVGELSVVTEEGDDSHEDDGELIEKPNGVKSIRNGTNGSAAEKTGPCVRVLEGHSKAVSTLYFEDDCLVTGASDKTLRQWDLSTGQCVMTMDILWAISHPTSSTPGSGLPAHLIPGAAAAAGSFAVPTPPYADGSWEMYQDFVGAVQFWGYALVSGSGDGAVRMWDMRTGQTHRTLLGHTGPVTCLQFDEIYVASGSLDKSIRIWDLRTGGIFETLKYDHAVTALQFDSRKIVAATGENGIKIYNRTSMQHSTLLTNGHTRPVEKLRYMDRYLVSGGRDAMVKIWAL</sequence>
<protein>
    <submittedName>
        <fullName evidence="6">WD40 repeat-like protein</fullName>
    </submittedName>
</protein>
<dbReference type="FunCoup" id="A0A165RG35">
    <property type="interactions" value="154"/>
</dbReference>
<evidence type="ECO:0000256" key="5">
    <source>
        <dbReference type="SAM" id="MobiDB-lite"/>
    </source>
</evidence>
<accession>A0A165RG35</accession>
<feature type="repeat" description="WD" evidence="3">
    <location>
        <begin position="631"/>
        <end position="662"/>
    </location>
</feature>
<dbReference type="Gene3D" id="2.130.10.10">
    <property type="entry name" value="YVTN repeat-like/Quinoprotein amine dehydrogenase"/>
    <property type="match status" value="2"/>
</dbReference>
<feature type="repeat" description="WD" evidence="3">
    <location>
        <begin position="551"/>
        <end position="590"/>
    </location>
</feature>
<feature type="coiled-coil region" evidence="4">
    <location>
        <begin position="175"/>
        <end position="237"/>
    </location>
</feature>
<evidence type="ECO:0000256" key="1">
    <source>
        <dbReference type="ARBA" id="ARBA00022574"/>
    </source>
</evidence>
<evidence type="ECO:0000313" key="7">
    <source>
        <dbReference type="Proteomes" id="UP000076761"/>
    </source>
</evidence>
<dbReference type="PANTHER" id="PTHR44129">
    <property type="entry name" value="WD REPEAT-CONTAINING PROTEIN POP1"/>
    <property type="match status" value="1"/>
</dbReference>
<feature type="region of interest" description="Disordered" evidence="5">
    <location>
        <begin position="126"/>
        <end position="169"/>
    </location>
</feature>
<keyword evidence="4" id="KW-0175">Coiled coil</keyword>
<keyword evidence="2" id="KW-0677">Repeat</keyword>
<evidence type="ECO:0000256" key="4">
    <source>
        <dbReference type="SAM" id="Coils"/>
    </source>
</evidence>
<dbReference type="Pfam" id="PF00400">
    <property type="entry name" value="WD40"/>
    <property type="match status" value="5"/>
</dbReference>
<dbReference type="InterPro" id="IPR019775">
    <property type="entry name" value="WD40_repeat_CS"/>
</dbReference>
<dbReference type="SUPFAM" id="SSF50978">
    <property type="entry name" value="WD40 repeat-like"/>
    <property type="match status" value="1"/>
</dbReference>
<dbReference type="InterPro" id="IPR020472">
    <property type="entry name" value="WD40_PAC1"/>
</dbReference>
<evidence type="ECO:0000313" key="6">
    <source>
        <dbReference type="EMBL" id="KZT23758.1"/>
    </source>
</evidence>
<dbReference type="OrthoDB" id="496at2759"/>
<organism evidence="6 7">
    <name type="scientific">Neolentinus lepideus HHB14362 ss-1</name>
    <dbReference type="NCBI Taxonomy" id="1314782"/>
    <lineage>
        <taxon>Eukaryota</taxon>
        <taxon>Fungi</taxon>
        <taxon>Dikarya</taxon>
        <taxon>Basidiomycota</taxon>
        <taxon>Agaricomycotina</taxon>
        <taxon>Agaricomycetes</taxon>
        <taxon>Gloeophyllales</taxon>
        <taxon>Gloeophyllaceae</taxon>
        <taxon>Neolentinus</taxon>
    </lineage>
</organism>
<dbReference type="InParanoid" id="A0A165RG35"/>
<dbReference type="PROSITE" id="PS50294">
    <property type="entry name" value="WD_REPEATS_REGION"/>
    <property type="match status" value="5"/>
</dbReference>
<feature type="repeat" description="WD" evidence="3">
    <location>
        <begin position="528"/>
        <end position="550"/>
    </location>
</feature>
<dbReference type="InterPro" id="IPR001680">
    <property type="entry name" value="WD40_rpt"/>
</dbReference>
<name>A0A165RG35_9AGAM</name>
<keyword evidence="1 3" id="KW-0853">WD repeat</keyword>
<dbReference type="PROSITE" id="PS50082">
    <property type="entry name" value="WD_REPEATS_2"/>
    <property type="match status" value="6"/>
</dbReference>
<dbReference type="InterPro" id="IPR015943">
    <property type="entry name" value="WD40/YVTN_repeat-like_dom_sf"/>
</dbReference>
<feature type="repeat" description="WD" evidence="3">
    <location>
        <begin position="334"/>
        <end position="365"/>
    </location>
</feature>
<feature type="compositionally biased region" description="Basic residues" evidence="5">
    <location>
        <begin position="151"/>
        <end position="163"/>
    </location>
</feature>
<keyword evidence="7" id="KW-1185">Reference proteome</keyword>